<evidence type="ECO:0000256" key="2">
    <source>
        <dbReference type="SAM" id="Coils"/>
    </source>
</evidence>
<dbReference type="KEGG" id="lsj:LSJ_3136c"/>
<evidence type="ECO:0000313" key="5">
    <source>
        <dbReference type="Proteomes" id="UP000029488"/>
    </source>
</evidence>
<dbReference type="Proteomes" id="UP000029488">
    <property type="component" value="Plasmid pMP1046B"/>
</dbReference>
<geneLocation type="plasmid" evidence="4 5">
    <name>pMP1046B</name>
</geneLocation>
<sequence>MAKKTIKYLENGEYHDATVKDVGVIEELKTESKDNLVEAINEIFLGGGKGFSDLQQKVDESTQAAQNAQQAADNLQQKLDEVAQNVGLSEEEAQKIINQAVEDAKKAQAEALQAYKDAQKELDDSMAQFMEDQKAINKELEQAKTDIQGDIDQKNTEIEQINAVIESTKSDLTATSAQLASVRNDLTNAQMDWGKVRTEITNINGKLDSKMSNTDFDEYKERIEHNETEITQTKNELQSKATKQDLDVLTGTVTTQGSNITQLAGKIEEKVSKDTLANNIDDFQVKKANIFTGTREFMGWEFSDKALGRVNDDSYNHAKVAEINSGAYLYITIDGLEVGKTYSVSIFAKVSKATNGGVTLVADDGKAFNGVMKGIYAPHDTKVITDWQRYYATIVASATKMKFTFQRNNIVSDTVLYLNRPKLEVGETVYAWEDNAQDIYKRVEHTEAQFDVYNDQISGIVKRQTETDKKIENVSSTFTQRADGIEANAKKYTNDKVTGLTEEFSGRLRATSQELSTEYEKQTNAKIGALSDGGSNLILNSSFLVTDNNGNATLENWRDTSSKISLTKPNGLDGTWIRVNRATTGTALGARTNYFPVKQGKLVVGVDVALDGTGNISPYVLRIEYYDVSNNRVNYEDITLQKLGLSASQITKSGSNFRYARGVYKTSNDRNDVAKACIVVPETITGYDMYLTNFFAKFSDVNDGTYEVNPLDQQASLIKQRTKIEQDSEKINLLNTQTEKLGNDIKATNTSVNVLKGEVDLKASQSTVNDLTNRVAKNEADIKVFPDKIKSEVSEVSKKIDGVNDKVDGIQVGGTNLMRNTTRDYVKFTGNGSWGVDYLTPNHQAVDTPVEGGETYTFSAWVKNDSSSAGRIDLEIYQLNANGENKSNGSSSDVSVWVSPGEEKRLVFTKTLLADTTSVRLHTRNKDRNGIVTYWAKMAQVEKGTIATDWSPAPEDTDASIESVKTVATQTKDGFDRLTEKTGYNANTGEFSKVTTQINEGIKGVSTQVASVSNRLDNLSVGGTNLLKGTSRDLQQKSTTNDWVRLPYTTDFFRSIYPLDNFTARVWIENPNKDSWLQIYVGGNGLFKGNVIKAGQSGYSEVHGTLNKEITGANLVIGAGDGVSVSLSWKELKLEKGNMPTDWSPAPEDLQEGINTATTKTTQTDTKFERMISQIQYNDSTGEIGKYEHKITELANGTQEKISALTKRGNNMVIKSSFDDGTDLGGWYVASVYGSDFYRTTTTPKPDEMSSNYCLASGTRDALEANNIFPVTSGTKYYISAWVYTSQKYSGKVGLYVKNSNNNNVTHLGVTVPKDNQNRWIKIKGTITIPNGYNIAQPWLQVEKMVSDNEKIYFADISITRADDNAIELSETMTTRIGDLERTVRTNTTDIGQYRQEMTNSAKEWSTKFTSITNGIGGTNLLRNTRFSDGSNWGYTGTAHMGTQNTNKPSGVPNDNQTMDIMSTTANSQNALTQTPKVKAGETYIVSFWAKADEETYMQVESNQNTRFNQKIGTSWQKYSGQVMFQSDNRTLYIYPTTANVWVHINSLKLEKGTIATDWSPSPEDFDNKIGDLQGQITANANKFNTVYTKTDVDNKISPLNSRTEFLQDNSKFLLRVQEAGAATGGVNNLLTNSDTFDGYSENNTNSFDFQKIEGSGLPSVPNQPSITKMGHVWNDYGSAYNKNDGIYLENGETYWFGVYLMTDSNAGAFRNLSVYASLDKGQTSGSANKYFAGEAIDFNRTFKGKTKTWVWNTYKFTGDGTTRYNWRIEPYNHIGGSIWTAGYMLVKSPLPPTGWSPNMTDVQMRLDSGGLTINGNTRINGTLNAKGMVLDDKTGSKLEFTPNGLDISYSQNRNQYFTFSGGGLDFWKYTEAEGIEDFPYHHKPGYARLGNLTAWDGSYNDRTNYTARKHLDHPTNYNGMGFVIDVTGGSDEFSIWQEGTSYRSSSGAVGAGEYWSLFNVNATGFGAGRGRGIHHYTSNYFWSDQENYNWQDDATLLGTIHDNGWKELEIMSYRSTMAVKSEPHNSNAWVNGFIFGSKDGGERLFGYDGNQWIDVVNKRTTRDGEDYKNHFASMHLWEVQAHAFTTTSQLSQKIDIEPLDTKDFMSKLLSIDLCKYRYKTQSSEEKDNYGAIIDDVNEVKKYNLPQEFITTRDKGVNTNNLITGLIATAQEQAKQIEDLTFRILEIERRNING</sequence>
<dbReference type="GO" id="GO:0051015">
    <property type="term" value="F:actin filament binding"/>
    <property type="evidence" value="ECO:0007669"/>
    <property type="project" value="TreeGrafter"/>
</dbReference>
<dbReference type="InterPro" id="IPR003305">
    <property type="entry name" value="CenC_carb-bd"/>
</dbReference>
<dbReference type="InterPro" id="IPR008979">
    <property type="entry name" value="Galactose-bd-like_sf"/>
</dbReference>
<protein>
    <submittedName>
        <fullName evidence="4">Phage-associated protein, putative specificity/tail protein</fullName>
    </submittedName>
</protein>
<proteinExistence type="predicted"/>
<dbReference type="GO" id="GO:0005737">
    <property type="term" value="C:cytoplasm"/>
    <property type="evidence" value="ECO:0007669"/>
    <property type="project" value="TreeGrafter"/>
</dbReference>
<dbReference type="InterPro" id="IPR030392">
    <property type="entry name" value="S74_ICA"/>
</dbReference>
<dbReference type="SUPFAM" id="SSF49785">
    <property type="entry name" value="Galactose-binding domain-like"/>
    <property type="match status" value="2"/>
</dbReference>
<keyword evidence="4" id="KW-0614">Plasmid</keyword>
<evidence type="ECO:0000256" key="1">
    <source>
        <dbReference type="ARBA" id="ARBA00022801"/>
    </source>
</evidence>
<dbReference type="GO" id="GO:0032982">
    <property type="term" value="C:myosin filament"/>
    <property type="evidence" value="ECO:0007669"/>
    <property type="project" value="TreeGrafter"/>
</dbReference>
<name>A0A089RZ94_9LACO</name>
<dbReference type="PANTHER" id="PTHR45615">
    <property type="entry name" value="MYOSIN HEAVY CHAIN, NON-MUSCLE"/>
    <property type="match status" value="1"/>
</dbReference>
<evidence type="ECO:0000259" key="3">
    <source>
        <dbReference type="PROSITE" id="PS51688"/>
    </source>
</evidence>
<feature type="domain" description="Peptidase S74" evidence="3">
    <location>
        <begin position="2089"/>
        <end position="2184"/>
    </location>
</feature>
<dbReference type="GO" id="GO:0016798">
    <property type="term" value="F:hydrolase activity, acting on glycosyl bonds"/>
    <property type="evidence" value="ECO:0007669"/>
    <property type="project" value="InterPro"/>
</dbReference>
<evidence type="ECO:0000313" key="4">
    <source>
        <dbReference type="EMBL" id="AIR11752.1"/>
    </source>
</evidence>
<accession>A0A089RZ94</accession>
<dbReference type="Gene3D" id="1.20.5.340">
    <property type="match status" value="1"/>
</dbReference>
<feature type="coiled-coil region" evidence="2">
    <location>
        <begin position="51"/>
        <end position="171"/>
    </location>
</feature>
<dbReference type="GO" id="GO:0016460">
    <property type="term" value="C:myosin II complex"/>
    <property type="evidence" value="ECO:0007669"/>
    <property type="project" value="TreeGrafter"/>
</dbReference>
<keyword evidence="2" id="KW-0175">Coiled coil</keyword>
<dbReference type="RefSeq" id="WP_044005880.1">
    <property type="nucleotide sequence ID" value="NZ_CP007648.1"/>
</dbReference>
<dbReference type="PROSITE" id="PS51688">
    <property type="entry name" value="ICA"/>
    <property type="match status" value="1"/>
</dbReference>
<organism evidence="4 5">
    <name type="scientific">Ligilactobacillus salivarius</name>
    <dbReference type="NCBI Taxonomy" id="1624"/>
    <lineage>
        <taxon>Bacteria</taxon>
        <taxon>Bacillati</taxon>
        <taxon>Bacillota</taxon>
        <taxon>Bacilli</taxon>
        <taxon>Lactobacillales</taxon>
        <taxon>Lactobacillaceae</taxon>
        <taxon>Ligilactobacillus</taxon>
    </lineage>
</organism>
<dbReference type="Gene3D" id="2.60.120.260">
    <property type="entry name" value="Galactose-binding domain-like"/>
    <property type="match status" value="4"/>
</dbReference>
<dbReference type="CDD" id="cd06503">
    <property type="entry name" value="ATP-synt_Fo_b"/>
    <property type="match status" value="1"/>
</dbReference>
<dbReference type="GO" id="GO:0000146">
    <property type="term" value="F:microfilament motor activity"/>
    <property type="evidence" value="ECO:0007669"/>
    <property type="project" value="TreeGrafter"/>
</dbReference>
<keyword evidence="1" id="KW-0378">Hydrolase</keyword>
<reference evidence="4 5" key="1">
    <citation type="journal article" date="2014" name="BMC Genomics">
        <title>Unusual genome complexity in Lactobacillus salivarius JCM1046.</title>
        <authorList>
            <person name="Raftis E.J."/>
            <person name="Forde B.M."/>
            <person name="Claesson M.J."/>
            <person name="O'Toole P.W."/>
        </authorList>
    </citation>
    <scope>NUCLEOTIDE SEQUENCE [LARGE SCALE GENOMIC DNA]</scope>
    <source>
        <strain evidence="4 5">JCM1046</strain>
        <plasmid evidence="4 5">pMP1046B</plasmid>
    </source>
</reference>
<gene>
    <name evidence="4" type="ORF">LSJ_3136c</name>
</gene>
<dbReference type="PANTHER" id="PTHR45615:SF40">
    <property type="entry name" value="MYOSIN HEAVY CHAIN, NON-MUSCLE"/>
    <property type="match status" value="1"/>
</dbReference>
<dbReference type="EMBL" id="CP007648">
    <property type="protein sequence ID" value="AIR11752.1"/>
    <property type="molecule type" value="Genomic_DNA"/>
</dbReference>
<dbReference type="Pfam" id="PF02018">
    <property type="entry name" value="CBM_4_9"/>
    <property type="match status" value="2"/>
</dbReference>